<dbReference type="GO" id="GO:0008652">
    <property type="term" value="P:amino acid biosynthetic process"/>
    <property type="evidence" value="ECO:0007669"/>
    <property type="project" value="UniProtKB-KW"/>
</dbReference>
<dbReference type="GO" id="GO:0005829">
    <property type="term" value="C:cytosol"/>
    <property type="evidence" value="ECO:0007669"/>
    <property type="project" value="TreeGrafter"/>
</dbReference>
<name>M2XC69_GALSU</name>
<dbReference type="InterPro" id="IPR000623">
    <property type="entry name" value="Shikimate_kinase/TSH1"/>
</dbReference>
<dbReference type="Pfam" id="PF01202">
    <property type="entry name" value="SKI"/>
    <property type="match status" value="1"/>
</dbReference>
<keyword evidence="9" id="KW-0057">Aromatic amino acid biosynthesis</keyword>
<evidence type="ECO:0000256" key="1">
    <source>
        <dbReference type="ARBA" id="ARBA00004842"/>
    </source>
</evidence>
<dbReference type="GeneID" id="17086410"/>
<evidence type="ECO:0000256" key="6">
    <source>
        <dbReference type="ARBA" id="ARBA00022741"/>
    </source>
</evidence>
<dbReference type="CDD" id="cd00464">
    <property type="entry name" value="SK"/>
    <property type="match status" value="1"/>
</dbReference>
<dbReference type="InterPro" id="IPR027417">
    <property type="entry name" value="P-loop_NTPase"/>
</dbReference>
<evidence type="ECO:0000256" key="3">
    <source>
        <dbReference type="ARBA" id="ARBA00012154"/>
    </source>
</evidence>
<dbReference type="GO" id="GO:0005524">
    <property type="term" value="F:ATP binding"/>
    <property type="evidence" value="ECO:0007669"/>
    <property type="project" value="UniProtKB-KW"/>
</dbReference>
<comment type="similarity">
    <text evidence="2">Belongs to the shikimate kinase family.</text>
</comment>
<dbReference type="OrthoDB" id="197068at2759"/>
<evidence type="ECO:0000256" key="2">
    <source>
        <dbReference type="ARBA" id="ARBA00006997"/>
    </source>
</evidence>
<proteinExistence type="inferred from homology"/>
<keyword evidence="12" id="KW-1185">Reference proteome</keyword>
<sequence>MTVGHYQKQLECGFVPWTNPFSGCFCVKTSLLRLPPKYVFFKTGRRLRSTWSFYKDNSCSCCASGQPDVLVELNQRLRKRPIYLVGMMGSGKSTIGQCLASKLSYSFLDTDQVIEQVEQKKITQIFEQDGEDKFREVESNILNQIQPCLGYVVATGGGIVLRSSNWSILRVSDRFLCWFLFISR</sequence>
<comment type="pathway">
    <text evidence="1">Metabolic intermediate biosynthesis; chorismate biosynthesis; chorismate from D-erythrose 4-phosphate and phosphoenolpyruvate: step 5/7.</text>
</comment>
<keyword evidence="8" id="KW-0067">ATP-binding</keyword>
<dbReference type="EMBL" id="KB454531">
    <property type="protein sequence ID" value="EME27507.1"/>
    <property type="molecule type" value="Genomic_DNA"/>
</dbReference>
<organism evidence="11 12">
    <name type="scientific">Galdieria sulphuraria</name>
    <name type="common">Red alga</name>
    <dbReference type="NCBI Taxonomy" id="130081"/>
    <lineage>
        <taxon>Eukaryota</taxon>
        <taxon>Rhodophyta</taxon>
        <taxon>Bangiophyceae</taxon>
        <taxon>Galdieriales</taxon>
        <taxon>Galdieriaceae</taxon>
        <taxon>Galdieria</taxon>
    </lineage>
</organism>
<evidence type="ECO:0000256" key="7">
    <source>
        <dbReference type="ARBA" id="ARBA00022777"/>
    </source>
</evidence>
<dbReference type="UniPathway" id="UPA00053">
    <property type="reaction ID" value="UER00088"/>
</dbReference>
<dbReference type="AlphaFoldDB" id="M2XC69"/>
<evidence type="ECO:0000256" key="5">
    <source>
        <dbReference type="ARBA" id="ARBA00022679"/>
    </source>
</evidence>
<dbReference type="STRING" id="130081.M2XC69"/>
<dbReference type="SUPFAM" id="SSF52540">
    <property type="entry name" value="P-loop containing nucleoside triphosphate hydrolases"/>
    <property type="match status" value="1"/>
</dbReference>
<dbReference type="GO" id="GO:0009073">
    <property type="term" value="P:aromatic amino acid family biosynthetic process"/>
    <property type="evidence" value="ECO:0007669"/>
    <property type="project" value="UniProtKB-KW"/>
</dbReference>
<keyword evidence="5 11" id="KW-0808">Transferase</keyword>
<dbReference type="GO" id="GO:0009423">
    <property type="term" value="P:chorismate biosynthetic process"/>
    <property type="evidence" value="ECO:0007669"/>
    <property type="project" value="UniProtKB-UniPathway"/>
</dbReference>
<gene>
    <name evidence="11" type="ORF">Gasu_49560</name>
</gene>
<dbReference type="PANTHER" id="PTHR21087">
    <property type="entry name" value="SHIKIMATE KINASE"/>
    <property type="match status" value="1"/>
</dbReference>
<dbReference type="Proteomes" id="UP000030680">
    <property type="component" value="Unassembled WGS sequence"/>
</dbReference>
<dbReference type="InterPro" id="IPR031322">
    <property type="entry name" value="Shikimate/glucono_kinase"/>
</dbReference>
<dbReference type="InterPro" id="IPR023000">
    <property type="entry name" value="Shikimate_kinase_CS"/>
</dbReference>
<keyword evidence="6" id="KW-0547">Nucleotide-binding</keyword>
<reference evidence="12" key="1">
    <citation type="journal article" date="2013" name="Science">
        <title>Gene transfer from bacteria and archaea facilitated evolution of an extremophilic eukaryote.</title>
        <authorList>
            <person name="Schonknecht G."/>
            <person name="Chen W.H."/>
            <person name="Ternes C.M."/>
            <person name="Barbier G.G."/>
            <person name="Shrestha R.P."/>
            <person name="Stanke M."/>
            <person name="Brautigam A."/>
            <person name="Baker B.J."/>
            <person name="Banfield J.F."/>
            <person name="Garavito R.M."/>
            <person name="Carr K."/>
            <person name="Wilkerson C."/>
            <person name="Rensing S.A."/>
            <person name="Gagneul D."/>
            <person name="Dickenson N.E."/>
            <person name="Oesterhelt C."/>
            <person name="Lercher M.J."/>
            <person name="Weber A.P."/>
        </authorList>
    </citation>
    <scope>NUCLEOTIDE SEQUENCE [LARGE SCALE GENOMIC DNA]</scope>
    <source>
        <strain evidence="12">074W</strain>
    </source>
</reference>
<dbReference type="KEGG" id="gsl:Gasu_49560"/>
<dbReference type="RefSeq" id="XP_005704027.1">
    <property type="nucleotide sequence ID" value="XM_005703970.1"/>
</dbReference>
<dbReference type="PROSITE" id="PS01128">
    <property type="entry name" value="SHIKIMATE_KINASE"/>
    <property type="match status" value="1"/>
</dbReference>
<dbReference type="PRINTS" id="PR01100">
    <property type="entry name" value="SHIKIMTKNASE"/>
</dbReference>
<dbReference type="Gene3D" id="3.40.50.300">
    <property type="entry name" value="P-loop containing nucleotide triphosphate hydrolases"/>
    <property type="match status" value="1"/>
</dbReference>
<dbReference type="EC" id="2.7.1.71" evidence="3"/>
<evidence type="ECO:0000313" key="12">
    <source>
        <dbReference type="Proteomes" id="UP000030680"/>
    </source>
</evidence>
<dbReference type="Gramene" id="EME27507">
    <property type="protein sequence ID" value="EME27507"/>
    <property type="gene ID" value="Gasu_49560"/>
</dbReference>
<dbReference type="eggNOG" id="ENOG502S43P">
    <property type="taxonomic scope" value="Eukaryota"/>
</dbReference>
<evidence type="ECO:0000313" key="11">
    <source>
        <dbReference type="EMBL" id="EME27507.1"/>
    </source>
</evidence>
<dbReference type="GO" id="GO:0004765">
    <property type="term" value="F:shikimate kinase activity"/>
    <property type="evidence" value="ECO:0007669"/>
    <property type="project" value="UniProtKB-EC"/>
</dbReference>
<keyword evidence="7 11" id="KW-0418">Kinase</keyword>
<accession>M2XC69</accession>
<comment type="catalytic activity">
    <reaction evidence="10">
        <text>shikimate + ATP = 3-phosphoshikimate + ADP + H(+)</text>
        <dbReference type="Rhea" id="RHEA:13121"/>
        <dbReference type="ChEBI" id="CHEBI:15378"/>
        <dbReference type="ChEBI" id="CHEBI:30616"/>
        <dbReference type="ChEBI" id="CHEBI:36208"/>
        <dbReference type="ChEBI" id="CHEBI:145989"/>
        <dbReference type="ChEBI" id="CHEBI:456216"/>
        <dbReference type="EC" id="2.7.1.71"/>
    </reaction>
</comment>
<dbReference type="PANTHER" id="PTHR21087:SF16">
    <property type="entry name" value="SHIKIMATE KINASE 1, CHLOROPLASTIC"/>
    <property type="match status" value="1"/>
</dbReference>
<evidence type="ECO:0000256" key="8">
    <source>
        <dbReference type="ARBA" id="ARBA00022840"/>
    </source>
</evidence>
<keyword evidence="4" id="KW-0028">Amino-acid biosynthesis</keyword>
<evidence type="ECO:0000256" key="4">
    <source>
        <dbReference type="ARBA" id="ARBA00022605"/>
    </source>
</evidence>
<protein>
    <recommendedName>
        <fullName evidence="3">shikimate kinase</fullName>
        <ecNumber evidence="3">2.7.1.71</ecNumber>
    </recommendedName>
</protein>
<evidence type="ECO:0000256" key="10">
    <source>
        <dbReference type="ARBA" id="ARBA00048567"/>
    </source>
</evidence>
<evidence type="ECO:0000256" key="9">
    <source>
        <dbReference type="ARBA" id="ARBA00023141"/>
    </source>
</evidence>